<dbReference type="STRING" id="56193.YP76_13105"/>
<dbReference type="SUPFAM" id="SSF50475">
    <property type="entry name" value="FMN-binding split barrel"/>
    <property type="match status" value="1"/>
</dbReference>
<dbReference type="GO" id="GO:0042602">
    <property type="term" value="F:riboflavin reductase (NADPH) activity"/>
    <property type="evidence" value="ECO:0007669"/>
    <property type="project" value="TreeGrafter"/>
</dbReference>
<dbReference type="AlphaFoldDB" id="A0A0M3AQ04"/>
<dbReference type="PATRIC" id="fig|56193.3.peg.2728"/>
<dbReference type="Pfam" id="PF01613">
    <property type="entry name" value="Flavin_Reduct"/>
    <property type="match status" value="1"/>
</dbReference>
<dbReference type="SMART" id="SM00903">
    <property type="entry name" value="Flavin_Reduct"/>
    <property type="match status" value="1"/>
</dbReference>
<dbReference type="PANTHER" id="PTHR30466:SF1">
    <property type="entry name" value="FMN REDUCTASE (NADH) RUTF"/>
    <property type="match status" value="1"/>
</dbReference>
<reference evidence="3 4" key="1">
    <citation type="submission" date="2015-04" db="EMBL/GenBank/DDBJ databases">
        <title>Genome sequence of aromatic hydrocarbons-degrading Sphingobium chungbukense DJ77.</title>
        <authorList>
            <person name="Kim Y.-C."/>
            <person name="Chae J.-C."/>
        </authorList>
    </citation>
    <scope>NUCLEOTIDE SEQUENCE [LARGE SCALE GENOMIC DNA]</scope>
    <source>
        <strain evidence="3 4">DJ77</strain>
    </source>
</reference>
<proteinExistence type="predicted"/>
<evidence type="ECO:0000313" key="3">
    <source>
        <dbReference type="EMBL" id="KKW92008.1"/>
    </source>
</evidence>
<dbReference type="RefSeq" id="WP_046764014.1">
    <property type="nucleotide sequence ID" value="NZ_LBIC01000005.1"/>
</dbReference>
<sequence length="169" mass="17978">MSHPALTQDHPILDDFRQAMRRVASGVALVTTGDVEGNRFGIAMTAFMSLSFDPPSLVIAVNRTASIHKPLLANGAFCVNVLSDSQEALCQDFVSRASHDRFGAGEWLADERGIPYLPGALSNIFCAVGSRQSSGSHDVIVGLASRVANRDEISPLLFVDGRYGAMAGS</sequence>
<dbReference type="InterPro" id="IPR012349">
    <property type="entry name" value="Split_barrel_FMN-bd"/>
</dbReference>
<organism evidence="3 4">
    <name type="scientific">Sphingobium chungbukense</name>
    <dbReference type="NCBI Taxonomy" id="56193"/>
    <lineage>
        <taxon>Bacteria</taxon>
        <taxon>Pseudomonadati</taxon>
        <taxon>Pseudomonadota</taxon>
        <taxon>Alphaproteobacteria</taxon>
        <taxon>Sphingomonadales</taxon>
        <taxon>Sphingomonadaceae</taxon>
        <taxon>Sphingobium</taxon>
    </lineage>
</organism>
<dbReference type="GO" id="GO:0010181">
    <property type="term" value="F:FMN binding"/>
    <property type="evidence" value="ECO:0007669"/>
    <property type="project" value="InterPro"/>
</dbReference>
<name>A0A0M3AQ04_9SPHN</name>
<comment type="caution">
    <text evidence="3">The sequence shown here is derived from an EMBL/GenBank/DDBJ whole genome shotgun (WGS) entry which is preliminary data.</text>
</comment>
<dbReference type="Gene3D" id="2.30.110.10">
    <property type="entry name" value="Electron Transport, Fmn-binding Protein, Chain A"/>
    <property type="match status" value="1"/>
</dbReference>
<dbReference type="InterPro" id="IPR002563">
    <property type="entry name" value="Flavin_Rdtase-like_dom"/>
</dbReference>
<evidence type="ECO:0000256" key="1">
    <source>
        <dbReference type="ARBA" id="ARBA00023002"/>
    </source>
</evidence>
<keyword evidence="4" id="KW-1185">Reference proteome</keyword>
<dbReference type="Proteomes" id="UP000033874">
    <property type="component" value="Unassembled WGS sequence"/>
</dbReference>
<protein>
    <recommendedName>
        <fullName evidence="2">Flavin reductase like domain-containing protein</fullName>
    </recommendedName>
</protein>
<keyword evidence="1" id="KW-0560">Oxidoreductase</keyword>
<accession>A0A0M3AQ04</accession>
<dbReference type="PANTHER" id="PTHR30466">
    <property type="entry name" value="FLAVIN REDUCTASE"/>
    <property type="match status" value="1"/>
</dbReference>
<feature type="domain" description="Flavin reductase like" evidence="2">
    <location>
        <begin position="20"/>
        <end position="165"/>
    </location>
</feature>
<gene>
    <name evidence="3" type="ORF">YP76_13105</name>
</gene>
<evidence type="ECO:0000259" key="2">
    <source>
        <dbReference type="SMART" id="SM00903"/>
    </source>
</evidence>
<dbReference type="InterPro" id="IPR050268">
    <property type="entry name" value="NADH-dep_flavin_reductase"/>
</dbReference>
<evidence type="ECO:0000313" key="4">
    <source>
        <dbReference type="Proteomes" id="UP000033874"/>
    </source>
</evidence>
<dbReference type="EMBL" id="LBIC01000005">
    <property type="protein sequence ID" value="KKW92008.1"/>
    <property type="molecule type" value="Genomic_DNA"/>
</dbReference>